<dbReference type="GO" id="GO:0016787">
    <property type="term" value="F:hydrolase activity"/>
    <property type="evidence" value="ECO:0007669"/>
    <property type="project" value="UniProtKB-KW"/>
</dbReference>
<evidence type="ECO:0000313" key="11">
    <source>
        <dbReference type="Proteomes" id="UP000034127"/>
    </source>
</evidence>
<dbReference type="GO" id="GO:0003676">
    <property type="term" value="F:nucleic acid binding"/>
    <property type="evidence" value="ECO:0007669"/>
    <property type="project" value="InterPro"/>
</dbReference>
<evidence type="ECO:0000256" key="4">
    <source>
        <dbReference type="ARBA" id="ARBA00022840"/>
    </source>
</evidence>
<dbReference type="GO" id="GO:0005829">
    <property type="term" value="C:cytosol"/>
    <property type="evidence" value="ECO:0007669"/>
    <property type="project" value="TreeGrafter"/>
</dbReference>
<feature type="short sequence motif" description="Q motif" evidence="6">
    <location>
        <begin position="60"/>
        <end position="88"/>
    </location>
</feature>
<dbReference type="InterPro" id="IPR014014">
    <property type="entry name" value="RNA_helicase_DEAD_Q_motif"/>
</dbReference>
<organism evidence="10 11">
    <name type="scientific">Candidatus Roizmanbacteria bacterium GW2011_GWC2_35_12</name>
    <dbReference type="NCBI Taxonomy" id="1618485"/>
    <lineage>
        <taxon>Bacteria</taxon>
        <taxon>Candidatus Roizmaniibacteriota</taxon>
    </lineage>
</organism>
<feature type="domain" description="Helicase C-terminal" evidence="8">
    <location>
        <begin position="285"/>
        <end position="411"/>
    </location>
</feature>
<comment type="caution">
    <text evidence="10">The sequence shown here is derived from an EMBL/GenBank/DDBJ whole genome shotgun (WGS) entry which is preliminary data.</text>
</comment>
<dbReference type="GO" id="GO:0005524">
    <property type="term" value="F:ATP binding"/>
    <property type="evidence" value="ECO:0007669"/>
    <property type="project" value="UniProtKB-KW"/>
</dbReference>
<dbReference type="Pfam" id="PF00270">
    <property type="entry name" value="DEAD"/>
    <property type="match status" value="1"/>
</dbReference>
<evidence type="ECO:0000313" key="10">
    <source>
        <dbReference type="EMBL" id="KKP67018.1"/>
    </source>
</evidence>
<accession>A0A0G0BBY2</accession>
<keyword evidence="2" id="KW-0378">Hydrolase</keyword>
<dbReference type="InterPro" id="IPR050079">
    <property type="entry name" value="DEAD_box_RNA_helicase"/>
</dbReference>
<dbReference type="InterPro" id="IPR044742">
    <property type="entry name" value="DEAD/DEAH_RhlB"/>
</dbReference>
<name>A0A0G0BBY2_9BACT</name>
<dbReference type="SMART" id="SM00487">
    <property type="entry name" value="DEXDc"/>
    <property type="match status" value="1"/>
</dbReference>
<evidence type="ECO:0000256" key="5">
    <source>
        <dbReference type="ARBA" id="ARBA00038437"/>
    </source>
</evidence>
<dbReference type="SUPFAM" id="SSF52540">
    <property type="entry name" value="P-loop containing nucleoside triphosphate hydrolases"/>
    <property type="match status" value="1"/>
</dbReference>
<comment type="similarity">
    <text evidence="5">Belongs to the DEAD box helicase family.</text>
</comment>
<dbReference type="PANTHER" id="PTHR47959:SF13">
    <property type="entry name" value="ATP-DEPENDENT RNA HELICASE RHLE"/>
    <property type="match status" value="1"/>
</dbReference>
<keyword evidence="1" id="KW-0547">Nucleotide-binding</keyword>
<dbReference type="AlphaFoldDB" id="A0A0G0BBY2"/>
<evidence type="ECO:0000256" key="6">
    <source>
        <dbReference type="PROSITE-ProRule" id="PRU00552"/>
    </source>
</evidence>
<dbReference type="SMART" id="SM00490">
    <property type="entry name" value="HELICc"/>
    <property type="match status" value="1"/>
</dbReference>
<dbReference type="InterPro" id="IPR001650">
    <property type="entry name" value="Helicase_C-like"/>
</dbReference>
<protein>
    <submittedName>
        <fullName evidence="10">ATP-dependent RNA helicase RhlE</fullName>
    </submittedName>
</protein>
<dbReference type="InterPro" id="IPR014001">
    <property type="entry name" value="Helicase_ATP-bd"/>
</dbReference>
<evidence type="ECO:0000256" key="2">
    <source>
        <dbReference type="ARBA" id="ARBA00022801"/>
    </source>
</evidence>
<evidence type="ECO:0000259" key="8">
    <source>
        <dbReference type="PROSITE" id="PS51194"/>
    </source>
</evidence>
<dbReference type="PROSITE" id="PS51192">
    <property type="entry name" value="HELICASE_ATP_BIND_1"/>
    <property type="match status" value="1"/>
</dbReference>
<evidence type="ECO:0000256" key="1">
    <source>
        <dbReference type="ARBA" id="ARBA00022741"/>
    </source>
</evidence>
<dbReference type="CDD" id="cd18787">
    <property type="entry name" value="SF2_C_DEAD"/>
    <property type="match status" value="1"/>
</dbReference>
<reference evidence="10 11" key="1">
    <citation type="journal article" date="2015" name="Nature">
        <title>rRNA introns, odd ribosomes, and small enigmatic genomes across a large radiation of phyla.</title>
        <authorList>
            <person name="Brown C.T."/>
            <person name="Hug L.A."/>
            <person name="Thomas B.C."/>
            <person name="Sharon I."/>
            <person name="Castelle C.J."/>
            <person name="Singh A."/>
            <person name="Wilkins M.J."/>
            <person name="Williams K.H."/>
            <person name="Banfield J.F."/>
        </authorList>
    </citation>
    <scope>NUCLEOTIDE SEQUENCE [LARGE SCALE GENOMIC DNA]</scope>
</reference>
<dbReference type="PROSITE" id="PS51195">
    <property type="entry name" value="Q_MOTIF"/>
    <property type="match status" value="1"/>
</dbReference>
<dbReference type="PROSITE" id="PS51194">
    <property type="entry name" value="HELICASE_CTER"/>
    <property type="match status" value="1"/>
</dbReference>
<gene>
    <name evidence="10" type="ORF">UR63_C0024G0007</name>
</gene>
<evidence type="ECO:0000259" key="7">
    <source>
        <dbReference type="PROSITE" id="PS51192"/>
    </source>
</evidence>
<sequence>MYNKRFGTPNRFNRFSRSPGYARFGGGRGRNMKGGNIHEFIRKASVTNNSIQPAIQADEVLFSKLNLPEQLKATIARHGYTALTPIQVKGIPAIREGKDVIGIANTGTGKTAAFLIPLVEKILKDYSYKALIISPTRELAMQTRDELRKFTGNLPVLSAFCIGQSSMRDQIYEIKRNPHVVVGTPGRLKDLIKRGVLKLGMFKMIILDETDQMLDMGFIHDIKEIISHLPKERQSLFFSATVSPTINRLIESFVKNPVTISVKTGETLSHIKQDLVKHDSKIGAKMEKLTYLLKTDEFKKVLVFGRTKHGVERLSRDLFQKGFKVTSIHGGKAQFQRQQAIRMFKEDVVSIMIATDVAARGLDIANVSHVINYDIPMTYEDYIHRIGRTGRANAAGTALTFVEENLSPNRY</sequence>
<dbReference type="InterPro" id="IPR011545">
    <property type="entry name" value="DEAD/DEAH_box_helicase_dom"/>
</dbReference>
<feature type="domain" description="DEAD-box RNA helicase Q" evidence="9">
    <location>
        <begin position="60"/>
        <end position="88"/>
    </location>
</feature>
<feature type="domain" description="Helicase ATP-binding" evidence="7">
    <location>
        <begin position="91"/>
        <end position="260"/>
    </location>
</feature>
<evidence type="ECO:0000256" key="3">
    <source>
        <dbReference type="ARBA" id="ARBA00022806"/>
    </source>
</evidence>
<keyword evidence="4" id="KW-0067">ATP-binding</keyword>
<dbReference type="PATRIC" id="fig|1618485.3.peg.661"/>
<dbReference type="Proteomes" id="UP000034127">
    <property type="component" value="Unassembled WGS sequence"/>
</dbReference>
<dbReference type="GO" id="GO:0003724">
    <property type="term" value="F:RNA helicase activity"/>
    <property type="evidence" value="ECO:0007669"/>
    <property type="project" value="InterPro"/>
</dbReference>
<dbReference type="EMBL" id="LBPX01000024">
    <property type="protein sequence ID" value="KKP67018.1"/>
    <property type="molecule type" value="Genomic_DNA"/>
</dbReference>
<dbReference type="Gene3D" id="3.40.50.300">
    <property type="entry name" value="P-loop containing nucleotide triphosphate hydrolases"/>
    <property type="match status" value="2"/>
</dbReference>
<evidence type="ECO:0000259" key="9">
    <source>
        <dbReference type="PROSITE" id="PS51195"/>
    </source>
</evidence>
<dbReference type="InterPro" id="IPR027417">
    <property type="entry name" value="P-loop_NTPase"/>
</dbReference>
<proteinExistence type="inferred from homology"/>
<dbReference type="CDD" id="cd00268">
    <property type="entry name" value="DEADc"/>
    <property type="match status" value="1"/>
</dbReference>
<keyword evidence="3 10" id="KW-0347">Helicase</keyword>
<dbReference type="Pfam" id="PF00271">
    <property type="entry name" value="Helicase_C"/>
    <property type="match status" value="1"/>
</dbReference>
<dbReference type="PANTHER" id="PTHR47959">
    <property type="entry name" value="ATP-DEPENDENT RNA HELICASE RHLE-RELATED"/>
    <property type="match status" value="1"/>
</dbReference>